<evidence type="ECO:0000256" key="4">
    <source>
        <dbReference type="ARBA" id="ARBA00022898"/>
    </source>
</evidence>
<name>X1UP01_9ZZZZ</name>
<dbReference type="AlphaFoldDB" id="X1UP01"/>
<organism evidence="7">
    <name type="scientific">marine sediment metagenome</name>
    <dbReference type="NCBI Taxonomy" id="412755"/>
    <lineage>
        <taxon>unclassified sequences</taxon>
        <taxon>metagenomes</taxon>
        <taxon>ecological metagenomes</taxon>
    </lineage>
</organism>
<dbReference type="HAMAP" id="MF_00423">
    <property type="entry name" value="SelA"/>
    <property type="match status" value="1"/>
</dbReference>
<evidence type="ECO:0000313" key="7">
    <source>
        <dbReference type="EMBL" id="GAI94064.1"/>
    </source>
</evidence>
<dbReference type="InterPro" id="IPR004534">
    <property type="entry name" value="SelA_trans"/>
</dbReference>
<reference evidence="7" key="1">
    <citation type="journal article" date="2014" name="Front. Microbiol.">
        <title>High frequency of phylogenetically diverse reductive dehalogenase-homologous genes in deep subseafloor sedimentary metagenomes.</title>
        <authorList>
            <person name="Kawai M."/>
            <person name="Futagami T."/>
            <person name="Toyoda A."/>
            <person name="Takaki Y."/>
            <person name="Nishi S."/>
            <person name="Hori S."/>
            <person name="Arai W."/>
            <person name="Tsubouchi T."/>
            <person name="Morono Y."/>
            <person name="Uchiyama I."/>
            <person name="Ito T."/>
            <person name="Fujiyama A."/>
            <person name="Inagaki F."/>
            <person name="Takami H."/>
        </authorList>
    </citation>
    <scope>NUCLEOTIDE SEQUENCE</scope>
    <source>
        <strain evidence="7">Expedition CK06-06</strain>
    </source>
</reference>
<dbReference type="GO" id="GO:0004125">
    <property type="term" value="F:L-seryl-tRNA(Sec) selenium transferase activity"/>
    <property type="evidence" value="ECO:0007669"/>
    <property type="project" value="InterPro"/>
</dbReference>
<dbReference type="GO" id="GO:0005737">
    <property type="term" value="C:cytoplasm"/>
    <property type="evidence" value="ECO:0007669"/>
    <property type="project" value="InterPro"/>
</dbReference>
<protein>
    <recommendedName>
        <fullName evidence="8">L-seryl-tRNA selenium transferase N-terminal domain-containing protein</fullName>
    </recommendedName>
</protein>
<accession>X1UP01</accession>
<dbReference type="InterPro" id="IPR015421">
    <property type="entry name" value="PyrdxlP-dep_Trfase_major"/>
</dbReference>
<evidence type="ECO:0000256" key="6">
    <source>
        <dbReference type="ARBA" id="ARBA00023266"/>
    </source>
</evidence>
<dbReference type="PANTHER" id="PTHR32328">
    <property type="entry name" value="L-SERYL-TRNA(SEC) SELENIUM TRANSFERASE"/>
    <property type="match status" value="1"/>
</dbReference>
<evidence type="ECO:0000256" key="3">
    <source>
        <dbReference type="ARBA" id="ARBA00022679"/>
    </source>
</evidence>
<feature type="non-terminal residue" evidence="7">
    <location>
        <position position="1"/>
    </location>
</feature>
<evidence type="ECO:0008006" key="8">
    <source>
        <dbReference type="Google" id="ProtNLM"/>
    </source>
</evidence>
<dbReference type="GO" id="GO:0001514">
    <property type="term" value="P:selenocysteine incorporation"/>
    <property type="evidence" value="ECO:0007669"/>
    <property type="project" value="InterPro"/>
</dbReference>
<evidence type="ECO:0000256" key="2">
    <source>
        <dbReference type="ARBA" id="ARBA00022490"/>
    </source>
</evidence>
<dbReference type="SUPFAM" id="SSF53383">
    <property type="entry name" value="PLP-dependent transferases"/>
    <property type="match status" value="1"/>
</dbReference>
<sequence>LATGKRGHRARETEKLLCALTGAEVALVVNNNAAAVLLILVVLAHNKEVIISRGELVQIGGGFRVPEVMEQSGVCLREVGTTNQTFAKDYEQAVSEKTALLLKVHQSNFKITGFTHEVTIPQLGELGVKYDLPVVYDLGSGALLNTEDFGLGHEPTVQEALAGGADLVCFSGDKLLGGPQAGIILGKKLHLDKLRGHPLLRVIRIDKMSSAALGATVKHYLAKEAAAEIPVWQMMAATIARLEARAQAIVKRAHSNRNKG</sequence>
<keyword evidence="5" id="KW-0648">Protein biosynthesis</keyword>
<dbReference type="Gene3D" id="3.40.640.10">
    <property type="entry name" value="Type I PLP-dependent aspartate aminotransferase-like (Major domain)"/>
    <property type="match status" value="1"/>
</dbReference>
<dbReference type="InterPro" id="IPR018319">
    <property type="entry name" value="SelA-like"/>
</dbReference>
<keyword evidence="2" id="KW-0963">Cytoplasm</keyword>
<dbReference type="InterPro" id="IPR015424">
    <property type="entry name" value="PyrdxlP-dep_Trfase"/>
</dbReference>
<proteinExistence type="inferred from homology"/>
<gene>
    <name evidence="7" type="ORF">S12H4_40563</name>
</gene>
<evidence type="ECO:0000256" key="5">
    <source>
        <dbReference type="ARBA" id="ARBA00022917"/>
    </source>
</evidence>
<evidence type="ECO:0000256" key="1">
    <source>
        <dbReference type="ARBA" id="ARBA00001933"/>
    </source>
</evidence>
<dbReference type="NCBIfam" id="TIGR00474">
    <property type="entry name" value="selA"/>
    <property type="match status" value="1"/>
</dbReference>
<keyword evidence="4" id="KW-0663">Pyridoxal phosphate</keyword>
<keyword evidence="6" id="KW-0711">Selenium</keyword>
<dbReference type="EMBL" id="BARW01024627">
    <property type="protein sequence ID" value="GAI94064.1"/>
    <property type="molecule type" value="Genomic_DNA"/>
</dbReference>
<dbReference type="Pfam" id="PF03841">
    <property type="entry name" value="SelA"/>
    <property type="match status" value="1"/>
</dbReference>
<dbReference type="PANTHER" id="PTHR32328:SF0">
    <property type="entry name" value="L-SERYL-TRNA(SEC) SELENIUM TRANSFERASE"/>
    <property type="match status" value="1"/>
</dbReference>
<comment type="caution">
    <text evidence="7">The sequence shown here is derived from an EMBL/GenBank/DDBJ whole genome shotgun (WGS) entry which is preliminary data.</text>
</comment>
<comment type="cofactor">
    <cofactor evidence="1">
        <name>pyridoxal 5'-phosphate</name>
        <dbReference type="ChEBI" id="CHEBI:597326"/>
    </cofactor>
</comment>
<keyword evidence="3" id="KW-0808">Transferase</keyword>